<feature type="region of interest" description="Disordered" evidence="1">
    <location>
        <begin position="335"/>
        <end position="423"/>
    </location>
</feature>
<dbReference type="PANTHER" id="PTHR15576">
    <property type="entry name" value="RIBITOL-5-PHOSPHATE XYLOSYLTRANSFERASE 1"/>
    <property type="match status" value="1"/>
</dbReference>
<dbReference type="KEGG" id="fcy:FRACYDRAFT_235628"/>
<proteinExistence type="predicted"/>
<feature type="compositionally biased region" description="Basic residues" evidence="1">
    <location>
        <begin position="380"/>
        <end position="389"/>
    </location>
</feature>
<evidence type="ECO:0000259" key="3">
    <source>
        <dbReference type="Pfam" id="PF24785"/>
    </source>
</evidence>
<feature type="region of interest" description="Disordered" evidence="1">
    <location>
        <begin position="1"/>
        <end position="22"/>
    </location>
</feature>
<evidence type="ECO:0000256" key="1">
    <source>
        <dbReference type="SAM" id="MobiDB-lite"/>
    </source>
</evidence>
<feature type="transmembrane region" description="Helical" evidence="2">
    <location>
        <begin position="28"/>
        <end position="48"/>
    </location>
</feature>
<feature type="compositionally biased region" description="Polar residues" evidence="1">
    <location>
        <begin position="75"/>
        <end position="91"/>
    </location>
</feature>
<keyword evidence="5" id="KW-1185">Reference proteome</keyword>
<dbReference type="GO" id="GO:0005794">
    <property type="term" value="C:Golgi apparatus"/>
    <property type="evidence" value="ECO:0007669"/>
    <property type="project" value="TreeGrafter"/>
</dbReference>
<name>A0A1E7FN33_9STRA</name>
<feature type="region of interest" description="Disordered" evidence="1">
    <location>
        <begin position="67"/>
        <end position="91"/>
    </location>
</feature>
<evidence type="ECO:0000256" key="2">
    <source>
        <dbReference type="SAM" id="Phobius"/>
    </source>
</evidence>
<keyword evidence="2" id="KW-0472">Membrane</keyword>
<evidence type="ECO:0000313" key="5">
    <source>
        <dbReference type="Proteomes" id="UP000095751"/>
    </source>
</evidence>
<feature type="compositionally biased region" description="Polar residues" evidence="1">
    <location>
        <begin position="10"/>
        <end position="19"/>
    </location>
</feature>
<accession>A0A1E7FN33</accession>
<organism evidence="4 5">
    <name type="scientific">Fragilariopsis cylindrus CCMP1102</name>
    <dbReference type="NCBI Taxonomy" id="635003"/>
    <lineage>
        <taxon>Eukaryota</taxon>
        <taxon>Sar</taxon>
        <taxon>Stramenopiles</taxon>
        <taxon>Ochrophyta</taxon>
        <taxon>Bacillariophyta</taxon>
        <taxon>Bacillariophyceae</taxon>
        <taxon>Bacillariophycidae</taxon>
        <taxon>Bacillariales</taxon>
        <taxon>Bacillariaceae</taxon>
        <taxon>Fragilariopsis</taxon>
    </lineage>
</organism>
<reference evidence="4 5" key="1">
    <citation type="submission" date="2016-09" db="EMBL/GenBank/DDBJ databases">
        <title>Extensive genetic diversity and differential bi-allelic expression allows diatom success in the polar Southern Ocean.</title>
        <authorList>
            <consortium name="DOE Joint Genome Institute"/>
            <person name="Mock T."/>
            <person name="Otillar R.P."/>
            <person name="Strauss J."/>
            <person name="Dupont C."/>
            <person name="Frickenhaus S."/>
            <person name="Maumus F."/>
            <person name="Mcmullan M."/>
            <person name="Sanges R."/>
            <person name="Schmutz J."/>
            <person name="Toseland A."/>
            <person name="Valas R."/>
            <person name="Veluchamy A."/>
            <person name="Ward B.J."/>
            <person name="Allen A."/>
            <person name="Barry K."/>
            <person name="Falciatore A."/>
            <person name="Ferrante M."/>
            <person name="Fortunato A.E."/>
            <person name="Gloeckner G."/>
            <person name="Gruber A."/>
            <person name="Hipkin R."/>
            <person name="Janech M."/>
            <person name="Kroth P."/>
            <person name="Leese F."/>
            <person name="Lindquist E."/>
            <person name="Lyon B.R."/>
            <person name="Martin J."/>
            <person name="Mayer C."/>
            <person name="Parker M."/>
            <person name="Quesneville H."/>
            <person name="Raymond J."/>
            <person name="Uhlig C."/>
            <person name="Valentin K.U."/>
            <person name="Worden A.Z."/>
            <person name="Armbrust E.V."/>
            <person name="Bowler C."/>
            <person name="Green B."/>
            <person name="Moulton V."/>
            <person name="Van Oosterhout C."/>
            <person name="Grigoriev I."/>
        </authorList>
    </citation>
    <scope>NUCLEOTIDE SEQUENCE [LARGE SCALE GENOMIC DNA]</scope>
    <source>
        <strain evidence="4 5">CCMP1102</strain>
    </source>
</reference>
<dbReference type="InParanoid" id="A0A1E7FN33"/>
<dbReference type="InterPro" id="IPR057538">
    <property type="entry name" value="RXYLT1_C"/>
</dbReference>
<dbReference type="PANTHER" id="PTHR15576:SF1">
    <property type="entry name" value="RIBITOL-5-PHOSPHATE XYLOSYLTRANSFERASE 1"/>
    <property type="match status" value="1"/>
</dbReference>
<feature type="domain" description="RXYLT1 C-terminal" evidence="3">
    <location>
        <begin position="464"/>
        <end position="537"/>
    </location>
</feature>
<dbReference type="GO" id="GO:0120053">
    <property type="term" value="F:ribitol beta-1,4-xylosyltransferase activity"/>
    <property type="evidence" value="ECO:0007669"/>
    <property type="project" value="InterPro"/>
</dbReference>
<keyword evidence="2" id="KW-0812">Transmembrane</keyword>
<dbReference type="Pfam" id="PF24785">
    <property type="entry name" value="RXYLT1_C"/>
    <property type="match status" value="1"/>
</dbReference>
<feature type="compositionally biased region" description="Low complexity" evidence="1">
    <location>
        <begin position="195"/>
        <end position="210"/>
    </location>
</feature>
<gene>
    <name evidence="4" type="ORF">FRACYDRAFT_235628</name>
</gene>
<dbReference type="Proteomes" id="UP000095751">
    <property type="component" value="Unassembled WGS sequence"/>
</dbReference>
<protein>
    <recommendedName>
        <fullName evidence="3">RXYLT1 C-terminal domain-containing protein</fullName>
    </recommendedName>
</protein>
<dbReference type="EMBL" id="KV784355">
    <property type="protein sequence ID" value="OEU19570.1"/>
    <property type="molecule type" value="Genomic_DNA"/>
</dbReference>
<dbReference type="AlphaFoldDB" id="A0A1E7FN33"/>
<evidence type="ECO:0000313" key="4">
    <source>
        <dbReference type="EMBL" id="OEU19570.1"/>
    </source>
</evidence>
<feature type="region of interest" description="Disordered" evidence="1">
    <location>
        <begin position="189"/>
        <end position="211"/>
    </location>
</feature>
<dbReference type="InterPro" id="IPR055286">
    <property type="entry name" value="RXYLT1-like"/>
</dbReference>
<feature type="compositionally biased region" description="Basic and acidic residues" evidence="1">
    <location>
        <begin position="390"/>
        <end position="400"/>
    </location>
</feature>
<dbReference type="GO" id="GO:0035269">
    <property type="term" value="P:protein O-linked glycosylation via mannose"/>
    <property type="evidence" value="ECO:0007669"/>
    <property type="project" value="InterPro"/>
</dbReference>
<sequence length="706" mass="83002">MRSNKRNNKKGGSSAVSNSSKRKRSSILNLRTILAILAIIAVGSTLYYDSNVSSSYQRAMDTYSASIDDRGNISGEESQSQQPELTSQQKTAIQKYEQQQQDSSNSQKWTIEERNSMRQYFRNDIQESTSASKINKTTILFWDRDFENIYQFLKKRSDKQGKYKFYNMFPTDEKTNRQDVITDSKNLSEAWGSMNNDNNDDASSASQQRQQRPRIIHTMNLCHAYKQSKVYAKHNTPHVLLTHMNENWGALSTEIINRTGNWGNLLENWDNDDCHWSLNLKDYINSPTTLAIFTTQHQSLYNHPKIYSIPIGIASDKSRVQRLLHHKKILSEKFELEQKNTTNSTMRSLESHDSRRQRRRRRLQQYNERRELTGGSVITNKKKKKKTKEKTKGNNDKDQNDPSQSKETPVVEREQQQQQVQVPRALDRLDILRQTQTQTQNQNQQNVQDRSQLLMINSNPTPTRKPQMDAVIQNFARHEGYKKLRNNYGQYEGDSEIEYLKEISNSKFILCPSGLGWDTYRIWEALNLGTIPVIERYRYKYELITYPMKLNKLPLLQPLTTNSENKKENEESKKKMFQHIKEYNATYEIIDYEDGWHNSFKGLPIVWIDGQFSDYYDYDNNNDNDGNNNKSATTNRYLTPQLLENEYDKFSVLAIKNQFQYKKLTSTYWINLIESFLLLDDDEDEDKWFRPYLLKRPGKNNLKINN</sequence>
<feature type="compositionally biased region" description="Polar residues" evidence="1">
    <location>
        <begin position="339"/>
        <end position="348"/>
    </location>
</feature>
<dbReference type="OrthoDB" id="45254at2759"/>
<keyword evidence="2" id="KW-1133">Transmembrane helix</keyword>